<dbReference type="EMBL" id="CP006965">
    <property type="protein sequence ID" value="AHF79459.1"/>
    <property type="molecule type" value="Genomic_DNA"/>
</dbReference>
<protein>
    <submittedName>
        <fullName evidence="3">Biotin/lipoate A/B protein ligase family protein</fullName>
    </submittedName>
</protein>
<dbReference type="RefSeq" id="WP_042679165.1">
    <property type="nucleotide sequence ID" value="NZ_CP006965.1"/>
</dbReference>
<dbReference type="Pfam" id="PF21948">
    <property type="entry name" value="LplA-B_cat"/>
    <property type="match status" value="1"/>
</dbReference>
<keyword evidence="4" id="KW-1185">Reference proteome</keyword>
<organism evidence="3 4">
    <name type="scientific">Thermococcus paralvinellae</name>
    <dbReference type="NCBI Taxonomy" id="582419"/>
    <lineage>
        <taxon>Archaea</taxon>
        <taxon>Methanobacteriati</taxon>
        <taxon>Methanobacteriota</taxon>
        <taxon>Thermococci</taxon>
        <taxon>Thermococcales</taxon>
        <taxon>Thermococcaceae</taxon>
        <taxon>Thermococcus</taxon>
    </lineage>
</organism>
<reference evidence="3 4" key="1">
    <citation type="journal article" date="2014" name="Int. J. Syst. Evol. Microbiol.">
        <title>Thermococcus paralvinellae sp. nov. and Thermococcus cleftensis sp. nov. of hyperthermophilic heterotrophs from deep-sea hydrothermal vents.</title>
        <authorList>
            <person name="Hensley S.A."/>
            <person name="Jung J.H."/>
            <person name="Park C.S."/>
            <person name="Holden J.F."/>
        </authorList>
    </citation>
    <scope>NUCLEOTIDE SEQUENCE [LARGE SCALE GENOMIC DNA]</scope>
    <source>
        <strain evidence="3 4">ES1</strain>
    </source>
</reference>
<evidence type="ECO:0000313" key="3">
    <source>
        <dbReference type="EMBL" id="AHF79459.1"/>
    </source>
</evidence>
<dbReference type="InterPro" id="IPR004562">
    <property type="entry name" value="LipoylTrfase_LipoateP_Ligase"/>
</dbReference>
<dbReference type="CDD" id="cd16443">
    <property type="entry name" value="LplA"/>
    <property type="match status" value="1"/>
</dbReference>
<proteinExistence type="predicted"/>
<comment type="pathway">
    <text evidence="1">Protein modification; protein lipoylation via exogenous pathway; protein N(6)-(lipoyl)lysine from lipoate: step 2/2.</text>
</comment>
<evidence type="ECO:0000313" key="4">
    <source>
        <dbReference type="Proteomes" id="UP000019027"/>
    </source>
</evidence>
<keyword evidence="3" id="KW-0436">Ligase</keyword>
<dbReference type="STRING" id="582419.TES1_0062"/>
<dbReference type="PANTHER" id="PTHR12561">
    <property type="entry name" value="LIPOATE-PROTEIN LIGASE"/>
    <property type="match status" value="1"/>
</dbReference>
<dbReference type="InterPro" id="IPR004143">
    <property type="entry name" value="BPL_LPL_catalytic"/>
</dbReference>
<feature type="domain" description="BPL/LPL catalytic" evidence="2">
    <location>
        <begin position="30"/>
        <end position="216"/>
    </location>
</feature>
<dbReference type="GO" id="GO:0017118">
    <property type="term" value="F:lipoyltransferase activity"/>
    <property type="evidence" value="ECO:0007669"/>
    <property type="project" value="TreeGrafter"/>
</dbReference>
<sequence length="265" mass="30521">MLRILTYETPKNPYLNLAFEEALARARSKDLVDDTLRIWKNEKALILGYFRNPEEDINLLVARERKIPIVRRFSGGGTVYHDIGCVNYSLVIKRDVKFPISYLYNELLKGTLLALKKLGVNAYVRNTNDIVVNERKVSGTAASIKWAVLFLHGSILVNSDLKMLYLLLKIPKTIKPSIDPVKYRVANLSSFLGNVSVDEIMNALISSYSKILMSDYYFDEPRKEELNIANILLKEKYSKDEWNFKVPPKIDEKEIEKEINEILES</sequence>
<dbReference type="InterPro" id="IPR045864">
    <property type="entry name" value="aa-tRNA-synth_II/BPL/LPL"/>
</dbReference>
<dbReference type="GeneID" id="24906080"/>
<dbReference type="OrthoDB" id="43646at2157"/>
<dbReference type="PANTHER" id="PTHR12561:SF3">
    <property type="entry name" value="LIPOYLTRANSFERASE 1, MITOCHONDRIAL"/>
    <property type="match status" value="1"/>
</dbReference>
<dbReference type="HOGENOM" id="CLU_022986_0_0_2"/>
<dbReference type="PROSITE" id="PS51733">
    <property type="entry name" value="BPL_LPL_CATALYTIC"/>
    <property type="match status" value="1"/>
</dbReference>
<dbReference type="KEGG" id="ths:TES1_0062"/>
<evidence type="ECO:0000256" key="1">
    <source>
        <dbReference type="ARBA" id="ARBA00005085"/>
    </source>
</evidence>
<dbReference type="GO" id="GO:0016874">
    <property type="term" value="F:ligase activity"/>
    <property type="evidence" value="ECO:0007669"/>
    <property type="project" value="UniProtKB-KW"/>
</dbReference>
<name>W0I0E1_9EURY</name>
<dbReference type="GO" id="GO:0005737">
    <property type="term" value="C:cytoplasm"/>
    <property type="evidence" value="ECO:0007669"/>
    <property type="project" value="TreeGrafter"/>
</dbReference>
<dbReference type="SUPFAM" id="SSF55681">
    <property type="entry name" value="Class II aaRS and biotin synthetases"/>
    <property type="match status" value="1"/>
</dbReference>
<dbReference type="AlphaFoldDB" id="W0I0E1"/>
<dbReference type="GO" id="GO:0009249">
    <property type="term" value="P:protein lipoylation"/>
    <property type="evidence" value="ECO:0007669"/>
    <property type="project" value="InterPro"/>
</dbReference>
<accession>W0I0E1</accession>
<evidence type="ECO:0000259" key="2">
    <source>
        <dbReference type="PROSITE" id="PS51733"/>
    </source>
</evidence>
<dbReference type="Proteomes" id="UP000019027">
    <property type="component" value="Chromosome"/>
</dbReference>
<gene>
    <name evidence="3" type="ORF">TES1_0062</name>
</gene>
<dbReference type="Gene3D" id="3.30.930.10">
    <property type="entry name" value="Bira Bifunctional Protein, Domain 2"/>
    <property type="match status" value="1"/>
</dbReference>